<feature type="transmembrane region" description="Helical" evidence="1">
    <location>
        <begin position="7"/>
        <end position="27"/>
    </location>
</feature>
<evidence type="ECO:0000313" key="3">
    <source>
        <dbReference type="Proteomes" id="UP000464186"/>
    </source>
</evidence>
<name>A0A6P1NVH1_9MICC</name>
<feature type="transmembrane region" description="Helical" evidence="1">
    <location>
        <begin position="63"/>
        <end position="86"/>
    </location>
</feature>
<sequence>MSRPYRVTFGSGAFLLGATITVLLFGFPHGATGYVFGILAALLLGMPLALATGMLMRPVRDQWLHIVATGGVGLVTGFLTLLFLTGTHWHSMWGLVLWTGFCAAVGRLAVVGLVDTHDDSELTEHVGPTPDGRIVP</sequence>
<accession>A0A6P1NVH1</accession>
<keyword evidence="1" id="KW-0812">Transmembrane</keyword>
<feature type="transmembrane region" description="Helical" evidence="1">
    <location>
        <begin position="92"/>
        <end position="114"/>
    </location>
</feature>
<organism evidence="2 3">
    <name type="scientific">Pseudarthrobacter psychrotolerans</name>
    <dbReference type="NCBI Taxonomy" id="2697569"/>
    <lineage>
        <taxon>Bacteria</taxon>
        <taxon>Bacillati</taxon>
        <taxon>Actinomycetota</taxon>
        <taxon>Actinomycetes</taxon>
        <taxon>Micrococcales</taxon>
        <taxon>Micrococcaceae</taxon>
        <taxon>Pseudarthrobacter</taxon>
    </lineage>
</organism>
<reference evidence="2 3" key="1">
    <citation type="submission" date="2020-01" db="EMBL/GenBank/DDBJ databases">
        <title>Pseudarthrobacter psychrotolerans sp. nov., isolated from antarctic soil.</title>
        <authorList>
            <person name="Shin Y."/>
            <person name="Park W."/>
        </authorList>
    </citation>
    <scope>NUCLEOTIDE SEQUENCE [LARGE SCALE GENOMIC DNA]</scope>
    <source>
        <strain evidence="2 3">YJ56</strain>
    </source>
</reference>
<keyword evidence="1" id="KW-0472">Membrane</keyword>
<feature type="transmembrane region" description="Helical" evidence="1">
    <location>
        <begin position="33"/>
        <end position="51"/>
    </location>
</feature>
<gene>
    <name evidence="2" type="ORF">GU243_19385</name>
</gene>
<keyword evidence="1" id="KW-1133">Transmembrane helix</keyword>
<dbReference type="AlphaFoldDB" id="A0A6P1NVH1"/>
<dbReference type="KEGG" id="psey:GU243_19385"/>
<dbReference type="EMBL" id="CP047898">
    <property type="protein sequence ID" value="QHK21502.1"/>
    <property type="molecule type" value="Genomic_DNA"/>
</dbReference>
<protein>
    <submittedName>
        <fullName evidence="2">Uncharacterized protein</fullName>
    </submittedName>
</protein>
<dbReference type="Proteomes" id="UP000464186">
    <property type="component" value="Chromosome"/>
</dbReference>
<evidence type="ECO:0000313" key="2">
    <source>
        <dbReference type="EMBL" id="QHK21502.1"/>
    </source>
</evidence>
<keyword evidence="3" id="KW-1185">Reference proteome</keyword>
<evidence type="ECO:0000256" key="1">
    <source>
        <dbReference type="SAM" id="Phobius"/>
    </source>
</evidence>
<proteinExistence type="predicted"/>